<dbReference type="Proteomes" id="UP000186922">
    <property type="component" value="Unassembled WGS sequence"/>
</dbReference>
<evidence type="ECO:0000259" key="3">
    <source>
        <dbReference type="Pfam" id="PF00685"/>
    </source>
</evidence>
<organism evidence="4 5">
    <name type="scientific">Ramazzottius varieornatus</name>
    <name type="common">Water bear</name>
    <name type="synonym">Tardigrade</name>
    <dbReference type="NCBI Taxonomy" id="947166"/>
    <lineage>
        <taxon>Eukaryota</taxon>
        <taxon>Metazoa</taxon>
        <taxon>Ecdysozoa</taxon>
        <taxon>Tardigrada</taxon>
        <taxon>Eutardigrada</taxon>
        <taxon>Parachela</taxon>
        <taxon>Hypsibioidea</taxon>
        <taxon>Ramazzottiidae</taxon>
        <taxon>Ramazzottius</taxon>
    </lineage>
</organism>
<dbReference type="InterPro" id="IPR027417">
    <property type="entry name" value="P-loop_NTPase"/>
</dbReference>
<gene>
    <name evidence="4" type="primary">RvY_17022-1</name>
    <name evidence="4" type="synonym">RvY_17022.1</name>
    <name evidence="4" type="ORF">RvY_17022</name>
</gene>
<dbReference type="Pfam" id="PF00685">
    <property type="entry name" value="Sulfotransfer_1"/>
    <property type="match status" value="1"/>
</dbReference>
<dbReference type="EMBL" id="BDGG01000014">
    <property type="protein sequence ID" value="GAV07147.1"/>
    <property type="molecule type" value="Genomic_DNA"/>
</dbReference>
<keyword evidence="5" id="KW-1185">Reference proteome</keyword>
<dbReference type="GO" id="GO:0008146">
    <property type="term" value="F:sulfotransferase activity"/>
    <property type="evidence" value="ECO:0007669"/>
    <property type="project" value="InterPro"/>
</dbReference>
<dbReference type="OrthoDB" id="205623at2759"/>
<evidence type="ECO:0000313" key="4">
    <source>
        <dbReference type="EMBL" id="GAV07147.1"/>
    </source>
</evidence>
<feature type="domain" description="Sulfotransferase" evidence="3">
    <location>
        <begin position="38"/>
        <end position="301"/>
    </location>
</feature>
<dbReference type="PANTHER" id="PTHR11783">
    <property type="entry name" value="SULFOTRANSFERASE SULT"/>
    <property type="match status" value="1"/>
</dbReference>
<proteinExistence type="inferred from homology"/>
<dbReference type="SUPFAM" id="SSF52540">
    <property type="entry name" value="P-loop containing nucleoside triphosphate hydrolases"/>
    <property type="match status" value="1"/>
</dbReference>
<comment type="similarity">
    <text evidence="1">Belongs to the sulfotransferase 1 family.</text>
</comment>
<protein>
    <recommendedName>
        <fullName evidence="3">Sulfotransferase domain-containing protein</fullName>
    </recommendedName>
</protein>
<dbReference type="Gene3D" id="3.40.50.300">
    <property type="entry name" value="P-loop containing nucleotide triphosphate hydrolases"/>
    <property type="match status" value="1"/>
</dbReference>
<accession>A0A1D1W0M8</accession>
<evidence type="ECO:0000256" key="1">
    <source>
        <dbReference type="ARBA" id="ARBA00005771"/>
    </source>
</evidence>
<dbReference type="AlphaFoldDB" id="A0A1D1W0M8"/>
<name>A0A1D1W0M8_RAMVA</name>
<dbReference type="InterPro" id="IPR000863">
    <property type="entry name" value="Sulfotransferase_dom"/>
</dbReference>
<comment type="caution">
    <text evidence="4">The sequence shown here is derived from an EMBL/GenBank/DDBJ whole genome shotgun (WGS) entry which is preliminary data.</text>
</comment>
<dbReference type="STRING" id="947166.A0A1D1W0M8"/>
<evidence type="ECO:0000313" key="5">
    <source>
        <dbReference type="Proteomes" id="UP000186922"/>
    </source>
</evidence>
<keyword evidence="2" id="KW-0808">Transferase</keyword>
<sequence length="312" mass="35944">MSGKSNVFKYKLIEYKGFKLHADSVSIMPEVEELECHKDDFLLASFMKSGSTWTDTIITLMLNGGDPKSLTRDAAKSGLYKTLGFLEIRFSNNIEEPRDLCTIDAVKAMQSPKGMRTHLPCSLLPPAVLANKLKVVYIYRNVKDVMWSLYRHLLHNPYKIVDYLGTFDEFVLAFMKDNVVYCPYFGHLHSYWKNRNEPNFLIFSYEELTKDHVGIIRRIAKFLELPLTEEQVELVRHHSTLEQMRAMNHQTWREWFSAKDETGAEVHNFLGNAKAGSGSSQLSPETNAKVDQWIANNLQDYDFGNVNPFETV</sequence>
<evidence type="ECO:0000256" key="2">
    <source>
        <dbReference type="ARBA" id="ARBA00022679"/>
    </source>
</evidence>
<reference evidence="4 5" key="1">
    <citation type="journal article" date="2016" name="Nat. Commun.">
        <title>Extremotolerant tardigrade genome and improved radiotolerance of human cultured cells by tardigrade-unique protein.</title>
        <authorList>
            <person name="Hashimoto T."/>
            <person name="Horikawa D.D."/>
            <person name="Saito Y."/>
            <person name="Kuwahara H."/>
            <person name="Kozuka-Hata H."/>
            <person name="Shin-I T."/>
            <person name="Minakuchi Y."/>
            <person name="Ohishi K."/>
            <person name="Motoyama A."/>
            <person name="Aizu T."/>
            <person name="Enomoto A."/>
            <person name="Kondo K."/>
            <person name="Tanaka S."/>
            <person name="Hara Y."/>
            <person name="Koshikawa S."/>
            <person name="Sagara H."/>
            <person name="Miura T."/>
            <person name="Yokobori S."/>
            <person name="Miyagawa K."/>
            <person name="Suzuki Y."/>
            <person name="Kubo T."/>
            <person name="Oyama M."/>
            <person name="Kohara Y."/>
            <person name="Fujiyama A."/>
            <person name="Arakawa K."/>
            <person name="Katayama T."/>
            <person name="Toyoda A."/>
            <person name="Kunieda T."/>
        </authorList>
    </citation>
    <scope>NUCLEOTIDE SEQUENCE [LARGE SCALE GENOMIC DNA]</scope>
    <source>
        <strain evidence="4 5">YOKOZUNA-1</strain>
    </source>
</reference>